<dbReference type="InterPro" id="IPR013785">
    <property type="entry name" value="Aldolase_TIM"/>
</dbReference>
<sequence length="437" mass="49207">MHDIIFQPLQFRNLTVKNRLFRSSVSGRIDHYDGSGTQARINWEKKFASGGVGAIISSHIPVDPAQRILPNYAMIDRDDLIPFWKEVVKSVHAYDCKFIGQLSMSGHQQDIRGVENRHRLPLSPVDGSEHFHGIKGKAMSKIQISDAVRKFAEAASRAREAGMDGIELHASNGYLFTQFLSSAINNRKDEYGGALENRARFLMEVVWAVREKVGDDYHFQVKMNAADHHSDYFLNFGKGNTLNEGVAVARWLEKAGVDALHVSVGSQFPHPRNPVGPLPIENAAITYPAMIPSGHLSFWNYLTFRYKIFWPLIQWLWRRKQPGIMEGINLAECKAIMDAVSIPVLCTGGFQTASLIRNALENNFCDGVTIARPLMANPTLPLMFASGLDQAPKPCSYCNKCLAHVLVDPLGCYDESRYDSYEDMMEEIMSIFKNEYF</sequence>
<keyword evidence="1" id="KW-0285">Flavoprotein</keyword>
<keyword evidence="6" id="KW-1185">Reference proteome</keyword>
<dbReference type="InterPro" id="IPR001155">
    <property type="entry name" value="OxRdtase_FMN_N"/>
</dbReference>
<dbReference type="Pfam" id="PF00724">
    <property type="entry name" value="Oxidored_FMN"/>
    <property type="match status" value="1"/>
</dbReference>
<proteinExistence type="predicted"/>
<name>A0A9E8SL92_9BACT</name>
<evidence type="ECO:0000313" key="6">
    <source>
        <dbReference type="Proteomes" id="UP001164653"/>
    </source>
</evidence>
<dbReference type="SUPFAM" id="SSF51395">
    <property type="entry name" value="FMN-linked oxidoreductases"/>
    <property type="match status" value="1"/>
</dbReference>
<gene>
    <name evidence="5" type="ORF">ON006_02225</name>
</gene>
<dbReference type="InterPro" id="IPR035587">
    <property type="entry name" value="DUS-like_FMN-bd"/>
</dbReference>
<feature type="domain" description="NADH:flavin oxidoreductase/NADH oxidase N-terminal" evidence="3">
    <location>
        <begin position="5"/>
        <end position="228"/>
    </location>
</feature>
<dbReference type="EMBL" id="CP112998">
    <property type="protein sequence ID" value="WAC12783.1"/>
    <property type="molecule type" value="Genomic_DNA"/>
</dbReference>
<feature type="domain" description="DUS-like FMN-binding" evidence="4">
    <location>
        <begin position="327"/>
        <end position="404"/>
    </location>
</feature>
<dbReference type="InterPro" id="IPR051799">
    <property type="entry name" value="NADH_flavin_oxidoreductase"/>
</dbReference>
<evidence type="ECO:0000259" key="4">
    <source>
        <dbReference type="Pfam" id="PF01207"/>
    </source>
</evidence>
<dbReference type="GO" id="GO:0016491">
    <property type="term" value="F:oxidoreductase activity"/>
    <property type="evidence" value="ECO:0007669"/>
    <property type="project" value="UniProtKB-KW"/>
</dbReference>
<accession>A0A9E8SL92</accession>
<dbReference type="KEGG" id="dpf:ON006_02225"/>
<dbReference type="Gene3D" id="3.20.20.70">
    <property type="entry name" value="Aldolase class I"/>
    <property type="match status" value="1"/>
</dbReference>
<dbReference type="Proteomes" id="UP001164653">
    <property type="component" value="Chromosome"/>
</dbReference>
<organism evidence="5 6">
    <name type="scientific">Dyadobacter pollutisoli</name>
    <dbReference type="NCBI Taxonomy" id="2910158"/>
    <lineage>
        <taxon>Bacteria</taxon>
        <taxon>Pseudomonadati</taxon>
        <taxon>Bacteroidota</taxon>
        <taxon>Cytophagia</taxon>
        <taxon>Cytophagales</taxon>
        <taxon>Spirosomataceae</taxon>
        <taxon>Dyadobacter</taxon>
    </lineage>
</organism>
<keyword evidence="2" id="KW-0560">Oxidoreductase</keyword>
<dbReference type="CDD" id="cd02803">
    <property type="entry name" value="OYE_like_FMN_family"/>
    <property type="match status" value="1"/>
</dbReference>
<evidence type="ECO:0000256" key="2">
    <source>
        <dbReference type="ARBA" id="ARBA00023002"/>
    </source>
</evidence>
<reference evidence="5" key="1">
    <citation type="submission" date="2022-11" db="EMBL/GenBank/DDBJ databases">
        <title>Dyadobacter pollutisoli sp. nov., isolated from plastic dumped soil.</title>
        <authorList>
            <person name="Kim J.M."/>
            <person name="Kim K.R."/>
            <person name="Lee J.K."/>
            <person name="Hao L."/>
            <person name="Jeon C.O."/>
        </authorList>
    </citation>
    <scope>NUCLEOTIDE SEQUENCE</scope>
    <source>
        <strain evidence="5">U1</strain>
    </source>
</reference>
<dbReference type="RefSeq" id="WP_244823482.1">
    <property type="nucleotide sequence ID" value="NZ_CP112998.1"/>
</dbReference>
<evidence type="ECO:0000313" key="5">
    <source>
        <dbReference type="EMBL" id="WAC12783.1"/>
    </source>
</evidence>
<dbReference type="PANTHER" id="PTHR43656">
    <property type="entry name" value="BINDING OXIDOREDUCTASE, PUTATIVE (AFU_ORTHOLOGUE AFUA_2G08260)-RELATED"/>
    <property type="match status" value="1"/>
</dbReference>
<protein>
    <submittedName>
        <fullName evidence="5">NADH:flavin oxidoreductase</fullName>
    </submittedName>
</protein>
<dbReference type="AlphaFoldDB" id="A0A9E8SL92"/>
<dbReference type="Pfam" id="PF01207">
    <property type="entry name" value="Dus"/>
    <property type="match status" value="1"/>
</dbReference>
<dbReference type="PANTHER" id="PTHR43656:SF2">
    <property type="entry name" value="BINDING OXIDOREDUCTASE, PUTATIVE (AFU_ORTHOLOGUE AFUA_2G08260)-RELATED"/>
    <property type="match status" value="1"/>
</dbReference>
<evidence type="ECO:0000256" key="1">
    <source>
        <dbReference type="ARBA" id="ARBA00022630"/>
    </source>
</evidence>
<dbReference type="GO" id="GO:0010181">
    <property type="term" value="F:FMN binding"/>
    <property type="evidence" value="ECO:0007669"/>
    <property type="project" value="InterPro"/>
</dbReference>
<evidence type="ECO:0000259" key="3">
    <source>
        <dbReference type="Pfam" id="PF00724"/>
    </source>
</evidence>